<proteinExistence type="predicted"/>
<evidence type="ECO:0000313" key="1">
    <source>
        <dbReference type="EMBL" id="KAJ7948402.1"/>
    </source>
</evidence>
<evidence type="ECO:0000313" key="2">
    <source>
        <dbReference type="Proteomes" id="UP001163823"/>
    </source>
</evidence>
<name>A0AAD7PAT7_QUISA</name>
<accession>A0AAD7PAT7</accession>
<sequence length="97" mass="11064">MEAIVMFEQNNKENIPPIHTKENNPIPAIASSFKKSIHKRRLRTRKPLSDITNIICNNSFSSSVSVSTYSNSWKRSPAVVQNTLQRVCSKSLRMGFR</sequence>
<protein>
    <submittedName>
        <fullName evidence="1">Uncharacterized protein</fullName>
    </submittedName>
</protein>
<dbReference type="Proteomes" id="UP001163823">
    <property type="component" value="Chromosome 12"/>
</dbReference>
<dbReference type="EMBL" id="JARAOO010000012">
    <property type="protein sequence ID" value="KAJ7948402.1"/>
    <property type="molecule type" value="Genomic_DNA"/>
</dbReference>
<keyword evidence="2" id="KW-1185">Reference proteome</keyword>
<dbReference type="AlphaFoldDB" id="A0AAD7PAT7"/>
<reference evidence="1" key="1">
    <citation type="journal article" date="2023" name="Science">
        <title>Elucidation of the pathway for biosynthesis of saponin adjuvants from the soapbark tree.</title>
        <authorList>
            <person name="Reed J."/>
            <person name="Orme A."/>
            <person name="El-Demerdash A."/>
            <person name="Owen C."/>
            <person name="Martin L.B.B."/>
            <person name="Misra R.C."/>
            <person name="Kikuchi S."/>
            <person name="Rejzek M."/>
            <person name="Martin A.C."/>
            <person name="Harkess A."/>
            <person name="Leebens-Mack J."/>
            <person name="Louveau T."/>
            <person name="Stephenson M.J."/>
            <person name="Osbourn A."/>
        </authorList>
    </citation>
    <scope>NUCLEOTIDE SEQUENCE</scope>
    <source>
        <strain evidence="1">S10</strain>
    </source>
</reference>
<gene>
    <name evidence="1" type="ORF">O6P43_028880</name>
</gene>
<dbReference type="KEGG" id="qsa:O6P43_028880"/>
<organism evidence="1 2">
    <name type="scientific">Quillaja saponaria</name>
    <name type="common">Soap bark tree</name>
    <dbReference type="NCBI Taxonomy" id="32244"/>
    <lineage>
        <taxon>Eukaryota</taxon>
        <taxon>Viridiplantae</taxon>
        <taxon>Streptophyta</taxon>
        <taxon>Embryophyta</taxon>
        <taxon>Tracheophyta</taxon>
        <taxon>Spermatophyta</taxon>
        <taxon>Magnoliopsida</taxon>
        <taxon>eudicotyledons</taxon>
        <taxon>Gunneridae</taxon>
        <taxon>Pentapetalae</taxon>
        <taxon>rosids</taxon>
        <taxon>fabids</taxon>
        <taxon>Fabales</taxon>
        <taxon>Quillajaceae</taxon>
        <taxon>Quillaja</taxon>
    </lineage>
</organism>
<comment type="caution">
    <text evidence="1">The sequence shown here is derived from an EMBL/GenBank/DDBJ whole genome shotgun (WGS) entry which is preliminary data.</text>
</comment>